<evidence type="ECO:0000256" key="8">
    <source>
        <dbReference type="ARBA" id="ARBA00048988"/>
    </source>
</evidence>
<evidence type="ECO:0000259" key="10">
    <source>
        <dbReference type="PROSITE" id="PS51198"/>
    </source>
</evidence>
<reference evidence="12" key="2">
    <citation type="submission" date="2021-04" db="EMBL/GenBank/DDBJ databases">
        <authorList>
            <person name="Gilroy R."/>
        </authorList>
    </citation>
    <scope>NUCLEOTIDE SEQUENCE</scope>
    <source>
        <strain evidence="12">5032</strain>
    </source>
</reference>
<gene>
    <name evidence="12" type="ORF">H9784_06695</name>
</gene>
<dbReference type="EMBL" id="DWZD01000040">
    <property type="protein sequence ID" value="HJA79237.1"/>
    <property type="molecule type" value="Genomic_DNA"/>
</dbReference>
<dbReference type="Pfam" id="PF00580">
    <property type="entry name" value="UvrD-helicase"/>
    <property type="match status" value="1"/>
</dbReference>
<name>A0A9D2HN67_9BACT</name>
<protein>
    <recommendedName>
        <fullName evidence="7">DNA 3'-5' helicase</fullName>
        <ecNumber evidence="7">5.6.2.4</ecNumber>
    </recommendedName>
</protein>
<evidence type="ECO:0000256" key="5">
    <source>
        <dbReference type="ARBA" id="ARBA00023235"/>
    </source>
</evidence>
<comment type="caution">
    <text evidence="12">The sequence shown here is derived from an EMBL/GenBank/DDBJ whole genome shotgun (WGS) entry which is preliminary data.</text>
</comment>
<comment type="catalytic activity">
    <reaction evidence="8">
        <text>ATP + H2O = ADP + phosphate + H(+)</text>
        <dbReference type="Rhea" id="RHEA:13065"/>
        <dbReference type="ChEBI" id="CHEBI:15377"/>
        <dbReference type="ChEBI" id="CHEBI:15378"/>
        <dbReference type="ChEBI" id="CHEBI:30616"/>
        <dbReference type="ChEBI" id="CHEBI:43474"/>
        <dbReference type="ChEBI" id="CHEBI:456216"/>
        <dbReference type="EC" id="5.6.2.4"/>
    </reaction>
</comment>
<evidence type="ECO:0000256" key="2">
    <source>
        <dbReference type="ARBA" id="ARBA00022801"/>
    </source>
</evidence>
<dbReference type="InterPro" id="IPR014016">
    <property type="entry name" value="UvrD-like_ATP-bd"/>
</dbReference>
<dbReference type="GO" id="GO:0005524">
    <property type="term" value="F:ATP binding"/>
    <property type="evidence" value="ECO:0007669"/>
    <property type="project" value="UniProtKB-UniRule"/>
</dbReference>
<organism evidence="12 13">
    <name type="scientific">Candidatus Desulfovibrio intestinavium</name>
    <dbReference type="NCBI Taxonomy" id="2838534"/>
    <lineage>
        <taxon>Bacteria</taxon>
        <taxon>Pseudomonadati</taxon>
        <taxon>Thermodesulfobacteriota</taxon>
        <taxon>Desulfovibrionia</taxon>
        <taxon>Desulfovibrionales</taxon>
        <taxon>Desulfovibrionaceae</taxon>
        <taxon>Desulfovibrio</taxon>
    </lineage>
</organism>
<dbReference type="GO" id="GO:0000725">
    <property type="term" value="P:recombinational repair"/>
    <property type="evidence" value="ECO:0007669"/>
    <property type="project" value="TreeGrafter"/>
</dbReference>
<evidence type="ECO:0000256" key="6">
    <source>
        <dbReference type="ARBA" id="ARBA00034617"/>
    </source>
</evidence>
<evidence type="ECO:0000313" key="13">
    <source>
        <dbReference type="Proteomes" id="UP000823821"/>
    </source>
</evidence>
<feature type="binding site" evidence="9">
    <location>
        <begin position="28"/>
        <end position="35"/>
    </location>
    <ligand>
        <name>ATP</name>
        <dbReference type="ChEBI" id="CHEBI:30616"/>
    </ligand>
</feature>
<dbReference type="SUPFAM" id="SSF52540">
    <property type="entry name" value="P-loop containing nucleoside triphosphate hydrolases"/>
    <property type="match status" value="1"/>
</dbReference>
<dbReference type="InterPro" id="IPR014017">
    <property type="entry name" value="DNA_helicase_UvrD-like_C"/>
</dbReference>
<feature type="domain" description="UvrD-like helicase ATP-binding" evidence="10">
    <location>
        <begin position="7"/>
        <end position="465"/>
    </location>
</feature>
<dbReference type="InterPro" id="IPR000212">
    <property type="entry name" value="DNA_helicase_UvrD/REP"/>
</dbReference>
<dbReference type="GO" id="GO:0005829">
    <property type="term" value="C:cytosol"/>
    <property type="evidence" value="ECO:0007669"/>
    <property type="project" value="TreeGrafter"/>
</dbReference>
<dbReference type="AlphaFoldDB" id="A0A9D2HN67"/>
<sequence length="1110" mass="121142">MPTRSASRQTMDIDAMLRSPGRMLQIKASAGSGKTYTLTRLFLNRLAGCNLAAGEAGSACLLRHDGPAHWGEILAITFTNAAATEMRDRVVTTLKSVALGQPAPDIPLSSAEAARWLDIILRDLASLNIRTIDSLLHRIVRAAALDLGLPPDFQPVFASDEAMQPRLDRLLDEAWHGDAGKLALLQGVYDEMIRQSNRKGFVAGPHLVRGLKDLWDGMLDGSFSRLSPPEALEAREEAIWTACRAAAAAFLREAAAAGAEVSVNGRKACDKIRDGNASFCVSAMFADGGGKMLKGKAARPAPLLEALAGLVRAVEDARLLPFLKEARKYARTVHLAQLLCEDFVGDSRRDGNIPAVLIPLKAVEALSGEYGVPEALCRLGSRLRHFMLDEFQDTSRRQWEAMLPLVVEALSQGGSLAWVGDVKQAIYGWRGGETALFDEIARDAELLGMAGECRRESLPFNRRSRRGLVAYNNALFSRLADPDAAREVLTAMLGASIPPKVLEDGVTSVTEAYADAAQACPDNAPGGGFVRVCDAQAVAGDDALPADEDGEDEEKTEGGQAVAQSLLRMVREIGARRPWSDLLVLVETNDMAHDYAERLMEDGIPVITENSLLLAEHPLVIQLVAFLRFLDRPGDDVALWTVLNGSLLAGHPAYGLDAAALHDWRVGHVRAAGQLGQAFRAFRPDIWEYFLAPFLSRAGLMTPYDALMEWCRRLDVWRRFPEADIFLRCFMEVLSTAEENGLDSPSAFLCHWERKGALEKVPMPDKLDAVRVMTIHKSKGLEAPAVILPLSARGFKGDSVMLVDRGGLRMVCRTRAAMGDPFYRERTRQAVERINQLYVAFTRAREELHVIRPPARDSGGVAAMNCLWRLSGRDVPHAEGDMPLPLCPSPVAEADLVDASAPPQAEDMALAGSGPDGDGPWRPMQWLPTLKIFRNPLVSAFRARDRGEFLHLCLGHLGGTTGDAAARAATALQRGEEHFARSLPDDASLRQGVLAALTWVAQQPPLLDWLERGHTEQGLLVPWGDGLRAGRADVIVPGRRRHLILEFKSGRPDEAHLSQLRGYLACLPPDLPATGLLVYLDERCFRRVEADGASAAQAELEAVFPLYHEV</sequence>
<keyword evidence="4 9" id="KW-0067">ATP-binding</keyword>
<dbReference type="PANTHER" id="PTHR11070:SF67">
    <property type="entry name" value="DNA 3'-5' HELICASE"/>
    <property type="match status" value="1"/>
</dbReference>
<evidence type="ECO:0000313" key="12">
    <source>
        <dbReference type="EMBL" id="HJA79237.1"/>
    </source>
</evidence>
<dbReference type="Gene3D" id="1.10.486.10">
    <property type="entry name" value="PCRA, domain 4"/>
    <property type="match status" value="1"/>
</dbReference>
<dbReference type="Pfam" id="PF13361">
    <property type="entry name" value="UvrD_C"/>
    <property type="match status" value="1"/>
</dbReference>
<keyword evidence="1 9" id="KW-0547">Nucleotide-binding</keyword>
<reference evidence="12" key="1">
    <citation type="journal article" date="2021" name="PeerJ">
        <title>Extensive microbial diversity within the chicken gut microbiome revealed by metagenomics and culture.</title>
        <authorList>
            <person name="Gilroy R."/>
            <person name="Ravi A."/>
            <person name="Getino M."/>
            <person name="Pursley I."/>
            <person name="Horton D.L."/>
            <person name="Alikhan N.F."/>
            <person name="Baker D."/>
            <person name="Gharbi K."/>
            <person name="Hall N."/>
            <person name="Watson M."/>
            <person name="Adriaenssens E.M."/>
            <person name="Foster-Nyarko E."/>
            <person name="Jarju S."/>
            <person name="Secka A."/>
            <person name="Antonio M."/>
            <person name="Oren A."/>
            <person name="Chaudhuri R.R."/>
            <person name="La Ragione R."/>
            <person name="Hildebrand F."/>
            <person name="Pallen M.J."/>
        </authorList>
    </citation>
    <scope>NUCLEOTIDE SEQUENCE</scope>
    <source>
        <strain evidence="12">5032</strain>
    </source>
</reference>
<dbReference type="Gene3D" id="3.40.50.300">
    <property type="entry name" value="P-loop containing nucleotide triphosphate hydrolases"/>
    <property type="match status" value="4"/>
</dbReference>
<dbReference type="EC" id="5.6.2.4" evidence="7"/>
<dbReference type="PROSITE" id="PS51198">
    <property type="entry name" value="UVRD_HELICASE_ATP_BIND"/>
    <property type="match status" value="1"/>
</dbReference>
<evidence type="ECO:0000256" key="4">
    <source>
        <dbReference type="ARBA" id="ARBA00022840"/>
    </source>
</evidence>
<keyword evidence="2 9" id="KW-0378">Hydrolase</keyword>
<dbReference type="PROSITE" id="PS51217">
    <property type="entry name" value="UVRD_HELICASE_CTER"/>
    <property type="match status" value="1"/>
</dbReference>
<evidence type="ECO:0000259" key="11">
    <source>
        <dbReference type="PROSITE" id="PS51217"/>
    </source>
</evidence>
<dbReference type="InterPro" id="IPR027417">
    <property type="entry name" value="P-loop_NTPase"/>
</dbReference>
<comment type="catalytic activity">
    <reaction evidence="6">
        <text>Couples ATP hydrolysis with the unwinding of duplex DNA by translocating in the 3'-5' direction.</text>
        <dbReference type="EC" id="5.6.2.4"/>
    </reaction>
</comment>
<evidence type="ECO:0000256" key="7">
    <source>
        <dbReference type="ARBA" id="ARBA00034808"/>
    </source>
</evidence>
<accession>A0A9D2HN67</accession>
<dbReference type="PANTHER" id="PTHR11070">
    <property type="entry name" value="UVRD / RECB / PCRA DNA HELICASE FAMILY MEMBER"/>
    <property type="match status" value="1"/>
</dbReference>
<proteinExistence type="predicted"/>
<feature type="domain" description="UvrD-like helicase C-terminal" evidence="11">
    <location>
        <begin position="511"/>
        <end position="780"/>
    </location>
</feature>
<keyword evidence="3 9" id="KW-0347">Helicase</keyword>
<evidence type="ECO:0000256" key="9">
    <source>
        <dbReference type="PROSITE-ProRule" id="PRU00560"/>
    </source>
</evidence>
<evidence type="ECO:0000256" key="3">
    <source>
        <dbReference type="ARBA" id="ARBA00022806"/>
    </source>
</evidence>
<dbReference type="GO" id="GO:0003677">
    <property type="term" value="F:DNA binding"/>
    <property type="evidence" value="ECO:0007669"/>
    <property type="project" value="InterPro"/>
</dbReference>
<keyword evidence="5" id="KW-0413">Isomerase</keyword>
<dbReference type="GO" id="GO:0016787">
    <property type="term" value="F:hydrolase activity"/>
    <property type="evidence" value="ECO:0007669"/>
    <property type="project" value="UniProtKB-UniRule"/>
</dbReference>
<dbReference type="GO" id="GO:0043138">
    <property type="term" value="F:3'-5' DNA helicase activity"/>
    <property type="evidence" value="ECO:0007669"/>
    <property type="project" value="UniProtKB-EC"/>
</dbReference>
<dbReference type="Proteomes" id="UP000823821">
    <property type="component" value="Unassembled WGS sequence"/>
</dbReference>
<evidence type="ECO:0000256" key="1">
    <source>
        <dbReference type="ARBA" id="ARBA00022741"/>
    </source>
</evidence>